<dbReference type="GO" id="GO:0008270">
    <property type="term" value="F:zinc ion binding"/>
    <property type="evidence" value="ECO:0007669"/>
    <property type="project" value="UniProtKB-KW"/>
</dbReference>
<name>A0A238BYI2_9BILA</name>
<evidence type="ECO:0000313" key="8">
    <source>
        <dbReference type="EMBL" id="OZC10269.1"/>
    </source>
</evidence>
<keyword evidence="2 4" id="KW-0863">Zinc-finger</keyword>
<dbReference type="InterPro" id="IPR047157">
    <property type="entry name" value="PHRF1/Atg35"/>
</dbReference>
<dbReference type="InterPro" id="IPR001841">
    <property type="entry name" value="Znf_RING"/>
</dbReference>
<proteinExistence type="predicted"/>
<evidence type="ECO:0000256" key="6">
    <source>
        <dbReference type="SAM" id="Phobius"/>
    </source>
</evidence>
<dbReference type="Gene3D" id="3.30.40.10">
    <property type="entry name" value="Zinc/RING finger domain, C3HC4 (zinc finger)"/>
    <property type="match status" value="1"/>
</dbReference>
<evidence type="ECO:0000256" key="3">
    <source>
        <dbReference type="ARBA" id="ARBA00022833"/>
    </source>
</evidence>
<reference evidence="8 9" key="1">
    <citation type="submission" date="2015-12" db="EMBL/GenBank/DDBJ databases">
        <title>Draft genome of the nematode, Onchocerca flexuosa.</title>
        <authorList>
            <person name="Mitreva M."/>
        </authorList>
    </citation>
    <scope>NUCLEOTIDE SEQUENCE [LARGE SCALE GENOMIC DNA]</scope>
    <source>
        <strain evidence="8">Red Deer</strain>
    </source>
</reference>
<dbReference type="SUPFAM" id="SSF57850">
    <property type="entry name" value="RING/U-box"/>
    <property type="match status" value="1"/>
</dbReference>
<feature type="region of interest" description="Disordered" evidence="5">
    <location>
        <begin position="804"/>
        <end position="835"/>
    </location>
</feature>
<dbReference type="Pfam" id="PF13639">
    <property type="entry name" value="zf-RING_2"/>
    <property type="match status" value="1"/>
</dbReference>
<dbReference type="Pfam" id="PF23030">
    <property type="entry name" value="SCAF11-like_C"/>
    <property type="match status" value="1"/>
</dbReference>
<evidence type="ECO:0000256" key="1">
    <source>
        <dbReference type="ARBA" id="ARBA00022723"/>
    </source>
</evidence>
<organism evidence="8 9">
    <name type="scientific">Onchocerca flexuosa</name>
    <dbReference type="NCBI Taxonomy" id="387005"/>
    <lineage>
        <taxon>Eukaryota</taxon>
        <taxon>Metazoa</taxon>
        <taxon>Ecdysozoa</taxon>
        <taxon>Nematoda</taxon>
        <taxon>Chromadorea</taxon>
        <taxon>Rhabditida</taxon>
        <taxon>Spirurina</taxon>
        <taxon>Spiruromorpha</taxon>
        <taxon>Filarioidea</taxon>
        <taxon>Onchocercidae</taxon>
        <taxon>Onchocerca</taxon>
    </lineage>
</organism>
<dbReference type="InterPro" id="IPR017907">
    <property type="entry name" value="Znf_RING_CS"/>
</dbReference>
<sequence>MEENAIFCSICLGPGSWPKARPKVCKHIFCYLCISTWVKKRSECPLCKRPAKILVVTSQDGKEYNISVKEKTAVQYQREIDEEHINLFQEAEDITVIYARCQVCNLSENEHLLLLCDRIVGQNIDGSSIRCNAASAMISYISCVSWLLVLIFFLWATQESVFISRYVRRRNRSSSSYQRFTDFRESRIMNEDEPGPSRINQSFLLREYTDVYSDDEFLTESSSSSVENSVGDNGMESDLDFSFNIDSSKDDTDWNNQDDMVLATDSDTGYNPAGMTEVKHHKRHERRRKVKKNSKKAKKRKDIRKRNVKHNESRNVYKKNVRRKKRRRKNIRKKKSVTGAQKRLAEAIGLNLLTGRQKKWGRNERHFPSSSLRQKPLTAPMLSIRNGDDLDIPVETLYVSKSLQSTENLNDKTSDDKPGEDTDLITSIMFEQTKTLAPARYQRILRDGTIGENEQMIKQRKKLINEKIVTCKEQVCSNGLKFTGLFYFSNILNASNILNVSQKFWDWGTIIFCTPYFSFVSRAKSREGGVTLNLMLLQCDSDENVSMYSASSSHIEAKEKRKRRPSRWGTPTTSKSYDTIITASIPLPLGPPLTQSTVSLENIPIPSTDQQPTQSQVALLSRPSALNTTPSTSFPLKSASIPSFGMASGQPQISLAPFAGSGLGQQPLGLNQQSLVTLGQQQLTSLGQQTLAGLGQQSVPGLSQPQLASIGQGSLVQMQPSLLPNFFLPPLNLGAMNSLLAAGLLANNNPLAAPPITQPLAQPSSATTAPFMLNPVQLSTASAQQLNQHFVNLATTLRRNVDVAADSSHLSQQPPKQPEGVPPPPPVMKPSESASNNISLCEPLAEKIRKLIEASNDEMDNVVLCDDSKIGESGRKSASADDEETGEAIKVKKFHKNGAMFEEARRMLSSSLKKVYRLKQITKQEYKEIMKKGVTALSQRTKLDQRKVDEYAAKYVECVVHRRKKRH</sequence>
<evidence type="ECO:0000313" key="9">
    <source>
        <dbReference type="Proteomes" id="UP000242913"/>
    </source>
</evidence>
<feature type="region of interest" description="Disordered" evidence="5">
    <location>
        <begin position="250"/>
        <end position="314"/>
    </location>
</feature>
<feature type="domain" description="RING-type" evidence="7">
    <location>
        <begin position="8"/>
        <end position="48"/>
    </location>
</feature>
<dbReference type="SMART" id="SM00184">
    <property type="entry name" value="RING"/>
    <property type="match status" value="1"/>
</dbReference>
<feature type="transmembrane region" description="Helical" evidence="6">
    <location>
        <begin position="137"/>
        <end position="156"/>
    </location>
</feature>
<keyword evidence="1" id="KW-0479">Metal-binding</keyword>
<keyword evidence="9" id="KW-1185">Reference proteome</keyword>
<dbReference type="Proteomes" id="UP000242913">
    <property type="component" value="Unassembled WGS sequence"/>
</dbReference>
<dbReference type="PROSITE" id="PS00518">
    <property type="entry name" value="ZF_RING_1"/>
    <property type="match status" value="1"/>
</dbReference>
<evidence type="ECO:0000256" key="2">
    <source>
        <dbReference type="ARBA" id="ARBA00022771"/>
    </source>
</evidence>
<dbReference type="OrthoDB" id="1935339at2759"/>
<dbReference type="InterPro" id="IPR013083">
    <property type="entry name" value="Znf_RING/FYVE/PHD"/>
</dbReference>
<evidence type="ECO:0000256" key="5">
    <source>
        <dbReference type="SAM" id="MobiDB-lite"/>
    </source>
</evidence>
<feature type="compositionally biased region" description="Basic residues" evidence="5">
    <location>
        <begin position="279"/>
        <end position="308"/>
    </location>
</feature>
<gene>
    <name evidence="8" type="ORF">X798_02576</name>
</gene>
<evidence type="ECO:0000259" key="7">
    <source>
        <dbReference type="PROSITE" id="PS50089"/>
    </source>
</evidence>
<evidence type="ECO:0000256" key="4">
    <source>
        <dbReference type="PROSITE-ProRule" id="PRU00175"/>
    </source>
</evidence>
<keyword evidence="6" id="KW-0472">Membrane</keyword>
<feature type="region of interest" description="Disordered" evidence="5">
    <location>
        <begin position="553"/>
        <end position="574"/>
    </location>
</feature>
<feature type="compositionally biased region" description="Pro residues" evidence="5">
    <location>
        <begin position="815"/>
        <end position="828"/>
    </location>
</feature>
<protein>
    <recommendedName>
        <fullName evidence="7">RING-type domain-containing protein</fullName>
    </recommendedName>
</protein>
<dbReference type="InterPro" id="IPR057031">
    <property type="entry name" value="SFR19-like_C"/>
</dbReference>
<dbReference type="EMBL" id="KZ269987">
    <property type="protein sequence ID" value="OZC10269.1"/>
    <property type="molecule type" value="Genomic_DNA"/>
</dbReference>
<dbReference type="PROSITE" id="PS50089">
    <property type="entry name" value="ZF_RING_2"/>
    <property type="match status" value="1"/>
</dbReference>
<keyword evidence="6" id="KW-1133">Transmembrane helix</keyword>
<accession>A0A238BYI2</accession>
<dbReference type="PANTHER" id="PTHR12618:SF20">
    <property type="entry name" value="PHD AND RING FINGER DOMAIN-CONTAINING PROTEIN 1"/>
    <property type="match status" value="1"/>
</dbReference>
<keyword evidence="3" id="KW-0862">Zinc</keyword>
<keyword evidence="6" id="KW-0812">Transmembrane</keyword>
<dbReference type="AlphaFoldDB" id="A0A238BYI2"/>
<dbReference type="PANTHER" id="PTHR12618">
    <property type="entry name" value="PHD AND RING FINGER DOMAIN-CONTAINING PROTEIN 1"/>
    <property type="match status" value="1"/>
</dbReference>